<keyword evidence="2" id="KW-1133">Transmembrane helix</keyword>
<dbReference type="NCBIfam" id="TIGR01167">
    <property type="entry name" value="LPXTG_anchor"/>
    <property type="match status" value="1"/>
</dbReference>
<sequence length="118" mass="12886">MSLILGGSPASRLRPREIPPPPAPRKAGLARRRHPRYPTGRKTGESGMDWLIWIGAAVSLVGLAGLVWCIVLVWKARRAQLPDAELRERVRRVIPLNMGALLLSVFGLILVIVGIVLG</sequence>
<feature type="transmembrane region" description="Helical" evidence="2">
    <location>
        <begin position="94"/>
        <end position="117"/>
    </location>
</feature>
<evidence type="ECO:0000256" key="1">
    <source>
        <dbReference type="SAM" id="MobiDB-lite"/>
    </source>
</evidence>
<protein>
    <submittedName>
        <fullName evidence="3">LPXTG cell wall anchor domain-containing protein</fullName>
    </submittedName>
</protein>
<comment type="caution">
    <text evidence="3">The sequence shown here is derived from an EMBL/GenBank/DDBJ whole genome shotgun (WGS) entry which is preliminary data.</text>
</comment>
<evidence type="ECO:0000313" key="4">
    <source>
        <dbReference type="Proteomes" id="UP001220964"/>
    </source>
</evidence>
<keyword evidence="4" id="KW-1185">Reference proteome</keyword>
<name>A0AAE3NQ33_9RHOB</name>
<dbReference type="EMBL" id="JARGYC010000004">
    <property type="protein sequence ID" value="MDF0599594.1"/>
    <property type="molecule type" value="Genomic_DNA"/>
</dbReference>
<dbReference type="Proteomes" id="UP001220964">
    <property type="component" value="Unassembled WGS sequence"/>
</dbReference>
<keyword evidence="2" id="KW-0812">Transmembrane</keyword>
<keyword evidence="2" id="KW-0472">Membrane</keyword>
<feature type="region of interest" description="Disordered" evidence="1">
    <location>
        <begin position="1"/>
        <end position="43"/>
    </location>
</feature>
<proteinExistence type="predicted"/>
<dbReference type="AlphaFoldDB" id="A0AAE3NQ33"/>
<reference evidence="3" key="1">
    <citation type="submission" date="2023-03" db="EMBL/GenBank/DDBJ databases">
        <title>Multiphase analysis and comparison of six strains from genera Psychromarinibacter, Lutimaribacter, and Maritimibacter, including a novel species: Psychromarinibacter sediminicola sp. nov.</title>
        <authorList>
            <person name="Wang Y.-H."/>
            <person name="Ye M.-Q."/>
            <person name="Du Z.-J."/>
        </authorList>
    </citation>
    <scope>NUCLEOTIDE SEQUENCE</scope>
    <source>
        <strain evidence="3">C21-152</strain>
    </source>
</reference>
<evidence type="ECO:0000256" key="2">
    <source>
        <dbReference type="SAM" id="Phobius"/>
    </source>
</evidence>
<organism evidence="3 4">
    <name type="scientific">Psychromarinibacter sediminicola</name>
    <dbReference type="NCBI Taxonomy" id="3033385"/>
    <lineage>
        <taxon>Bacteria</taxon>
        <taxon>Pseudomonadati</taxon>
        <taxon>Pseudomonadota</taxon>
        <taxon>Alphaproteobacteria</taxon>
        <taxon>Rhodobacterales</taxon>
        <taxon>Paracoccaceae</taxon>
        <taxon>Psychromarinibacter</taxon>
    </lineage>
</organism>
<gene>
    <name evidence="3" type="ORF">P1J78_02510</name>
</gene>
<accession>A0AAE3NQ33</accession>
<evidence type="ECO:0000313" key="3">
    <source>
        <dbReference type="EMBL" id="MDF0599594.1"/>
    </source>
</evidence>
<feature type="transmembrane region" description="Helical" evidence="2">
    <location>
        <begin position="50"/>
        <end position="74"/>
    </location>
</feature>